<reference evidence="1 2" key="1">
    <citation type="submission" date="2024-02" db="EMBL/GenBank/DDBJ databases">
        <title>de novo genome assembly of Solanum bulbocastanum strain 11H21.</title>
        <authorList>
            <person name="Hosaka A.J."/>
        </authorList>
    </citation>
    <scope>NUCLEOTIDE SEQUENCE [LARGE SCALE GENOMIC DNA]</scope>
    <source>
        <tissue evidence="1">Young leaves</tissue>
    </source>
</reference>
<dbReference type="Proteomes" id="UP001371456">
    <property type="component" value="Unassembled WGS sequence"/>
</dbReference>
<protein>
    <submittedName>
        <fullName evidence="1">Uncharacterized protein</fullName>
    </submittedName>
</protein>
<keyword evidence="2" id="KW-1185">Reference proteome</keyword>
<evidence type="ECO:0000313" key="1">
    <source>
        <dbReference type="EMBL" id="KAK6792824.1"/>
    </source>
</evidence>
<dbReference type="AlphaFoldDB" id="A0AAN8TSB5"/>
<sequence length="54" mass="6007">MFLPNARDGLPALLEKISSEPGCLDQHIPLTKLECASFLSLSSIYLLDLKLLMF</sequence>
<dbReference type="Gene3D" id="2.30.39.10">
    <property type="entry name" value="Alpha-1-antitrypsin, domain 1"/>
    <property type="match status" value="1"/>
</dbReference>
<comment type="caution">
    <text evidence="1">The sequence shown here is derived from an EMBL/GenBank/DDBJ whole genome shotgun (WGS) entry which is preliminary data.</text>
</comment>
<dbReference type="EMBL" id="JBANQN010000004">
    <property type="protein sequence ID" value="KAK6792824.1"/>
    <property type="molecule type" value="Genomic_DNA"/>
</dbReference>
<organism evidence="1 2">
    <name type="scientific">Solanum bulbocastanum</name>
    <name type="common">Wild potato</name>
    <dbReference type="NCBI Taxonomy" id="147425"/>
    <lineage>
        <taxon>Eukaryota</taxon>
        <taxon>Viridiplantae</taxon>
        <taxon>Streptophyta</taxon>
        <taxon>Embryophyta</taxon>
        <taxon>Tracheophyta</taxon>
        <taxon>Spermatophyta</taxon>
        <taxon>Magnoliopsida</taxon>
        <taxon>eudicotyledons</taxon>
        <taxon>Gunneridae</taxon>
        <taxon>Pentapetalae</taxon>
        <taxon>asterids</taxon>
        <taxon>lamiids</taxon>
        <taxon>Solanales</taxon>
        <taxon>Solanaceae</taxon>
        <taxon>Solanoideae</taxon>
        <taxon>Solaneae</taxon>
        <taxon>Solanum</taxon>
    </lineage>
</organism>
<gene>
    <name evidence="1" type="ORF">RDI58_011905</name>
</gene>
<dbReference type="InterPro" id="IPR042185">
    <property type="entry name" value="Serpin_sf_2"/>
</dbReference>
<accession>A0AAN8TSB5</accession>
<proteinExistence type="predicted"/>
<evidence type="ECO:0000313" key="2">
    <source>
        <dbReference type="Proteomes" id="UP001371456"/>
    </source>
</evidence>
<name>A0AAN8TSB5_SOLBU</name>